<sequence length="178" mass="20034">VFDEAVNKRKKGMRQQQVPTSFSPPATPQATTRVPTHTSTPQKQEYSPYPSQYDPTAYQYPPQQPLPQYPMHQPPSQPFVAQNEQYADAYARAYAYAMAQNSGSSMPQYPMPPQPQAACPYGCHSHGNSFPSMQGVSPIPPMTSDDDLSKLLLSWYQSGYYAGRYKAIQEMKAAQFRR</sequence>
<feature type="compositionally biased region" description="Pro residues" evidence="1">
    <location>
        <begin position="62"/>
        <end position="77"/>
    </location>
</feature>
<dbReference type="CDD" id="cd22852">
    <property type="entry name" value="SMN_C"/>
    <property type="match status" value="1"/>
</dbReference>
<comment type="caution">
    <text evidence="2">The sequence shown here is derived from an EMBL/GenBank/DDBJ whole genome shotgun (WGS) entry which is preliminary data.</text>
</comment>
<evidence type="ECO:0000256" key="1">
    <source>
        <dbReference type="SAM" id="MobiDB-lite"/>
    </source>
</evidence>
<accession>A0A1V9Y437</accession>
<dbReference type="InterPro" id="IPR047313">
    <property type="entry name" value="SMN_C"/>
</dbReference>
<dbReference type="EMBL" id="JNBS01005264">
    <property type="protein sequence ID" value="OQR80467.1"/>
    <property type="molecule type" value="Genomic_DNA"/>
</dbReference>
<protein>
    <recommendedName>
        <fullName evidence="4">Survival motor neuron Tudor domain-containing protein</fullName>
    </recommendedName>
</protein>
<evidence type="ECO:0008006" key="4">
    <source>
        <dbReference type="Google" id="ProtNLM"/>
    </source>
</evidence>
<feature type="compositionally biased region" description="Low complexity" evidence="1">
    <location>
        <begin position="52"/>
        <end position="61"/>
    </location>
</feature>
<proteinExistence type="predicted"/>
<feature type="non-terminal residue" evidence="2">
    <location>
        <position position="1"/>
    </location>
</feature>
<evidence type="ECO:0000313" key="3">
    <source>
        <dbReference type="Proteomes" id="UP000243217"/>
    </source>
</evidence>
<name>A0A1V9Y437_9STRA</name>
<dbReference type="AlphaFoldDB" id="A0A1V9Y437"/>
<feature type="region of interest" description="Disordered" evidence="1">
    <location>
        <begin position="1"/>
        <end position="78"/>
    </location>
</feature>
<evidence type="ECO:0000313" key="2">
    <source>
        <dbReference type="EMBL" id="OQR80467.1"/>
    </source>
</evidence>
<dbReference type="STRING" id="74557.A0A1V9Y437"/>
<reference evidence="2 3" key="1">
    <citation type="journal article" date="2014" name="Genome Biol. Evol.">
        <title>The secreted proteins of Achlya hypogyna and Thraustotheca clavata identify the ancestral oomycete secretome and reveal gene acquisitions by horizontal gene transfer.</title>
        <authorList>
            <person name="Misner I."/>
            <person name="Blouin N."/>
            <person name="Leonard G."/>
            <person name="Richards T.A."/>
            <person name="Lane C.E."/>
        </authorList>
    </citation>
    <scope>NUCLEOTIDE SEQUENCE [LARGE SCALE GENOMIC DNA]</scope>
    <source>
        <strain evidence="2 3">ATCC 34112</strain>
    </source>
</reference>
<organism evidence="2 3">
    <name type="scientific">Thraustotheca clavata</name>
    <dbReference type="NCBI Taxonomy" id="74557"/>
    <lineage>
        <taxon>Eukaryota</taxon>
        <taxon>Sar</taxon>
        <taxon>Stramenopiles</taxon>
        <taxon>Oomycota</taxon>
        <taxon>Saprolegniomycetes</taxon>
        <taxon>Saprolegniales</taxon>
        <taxon>Achlyaceae</taxon>
        <taxon>Thraustotheca</taxon>
    </lineage>
</organism>
<keyword evidence="3" id="KW-1185">Reference proteome</keyword>
<feature type="compositionally biased region" description="Polar residues" evidence="1">
    <location>
        <begin position="14"/>
        <end position="45"/>
    </location>
</feature>
<dbReference type="OrthoDB" id="197400at2759"/>
<gene>
    <name evidence="2" type="ORF">THRCLA_12049</name>
</gene>
<dbReference type="Proteomes" id="UP000243217">
    <property type="component" value="Unassembled WGS sequence"/>
</dbReference>